<comment type="subcellular location">
    <subcellularLocation>
        <location evidence="1">Nucleus</location>
        <location evidence="1">Nucleolus</location>
    </subcellularLocation>
</comment>
<dbReference type="GO" id="GO:0005737">
    <property type="term" value="C:cytoplasm"/>
    <property type="evidence" value="ECO:0007669"/>
    <property type="project" value="TreeGrafter"/>
</dbReference>
<keyword evidence="3" id="KW-0271">Exosome</keyword>
<evidence type="ECO:0000259" key="4">
    <source>
        <dbReference type="Pfam" id="PF10447"/>
    </source>
</evidence>
<evidence type="ECO:0000256" key="3">
    <source>
        <dbReference type="ARBA" id="ARBA00022835"/>
    </source>
</evidence>
<evidence type="ECO:0000256" key="1">
    <source>
        <dbReference type="ARBA" id="ARBA00004604"/>
    </source>
</evidence>
<dbReference type="Proteomes" id="UP001378960">
    <property type="component" value="Unassembled WGS sequence"/>
</dbReference>
<evidence type="ECO:0000313" key="5">
    <source>
        <dbReference type="EMBL" id="GMM46173.1"/>
    </source>
</evidence>
<dbReference type="PANTHER" id="PTHR12686">
    <property type="entry name" value="3'-5' EXORIBONUCLEASE CSL4-RELATED"/>
    <property type="match status" value="1"/>
</dbReference>
<protein>
    <submittedName>
        <fullName evidence="5">Exosome non-catalytic core subunit</fullName>
    </submittedName>
</protein>
<accession>A0AAV5R3R7</accession>
<comment type="caution">
    <text evidence="5">The sequence shown here is derived from an EMBL/GenBank/DDBJ whole genome shotgun (WGS) entry which is preliminary data.</text>
</comment>
<dbReference type="GO" id="GO:0000176">
    <property type="term" value="C:nuclear exosome (RNase complex)"/>
    <property type="evidence" value="ECO:0007669"/>
    <property type="project" value="TreeGrafter"/>
</dbReference>
<dbReference type="AlphaFoldDB" id="A0AAV5R3R7"/>
<keyword evidence="6" id="KW-1185">Reference proteome</keyword>
<evidence type="ECO:0000313" key="6">
    <source>
        <dbReference type="Proteomes" id="UP001378960"/>
    </source>
</evidence>
<feature type="domain" description="Exosome complex component CSL4 C-terminal" evidence="4">
    <location>
        <begin position="167"/>
        <end position="210"/>
    </location>
</feature>
<feature type="domain" description="Exosome complex component CSL4 C-terminal" evidence="4">
    <location>
        <begin position="121"/>
        <end position="152"/>
    </location>
</feature>
<reference evidence="5 6" key="1">
    <citation type="journal article" date="2023" name="Elife">
        <title>Identification of key yeast species and microbe-microbe interactions impacting larval growth of Drosophila in the wild.</title>
        <authorList>
            <person name="Mure A."/>
            <person name="Sugiura Y."/>
            <person name="Maeda R."/>
            <person name="Honda K."/>
            <person name="Sakurai N."/>
            <person name="Takahashi Y."/>
            <person name="Watada M."/>
            <person name="Katoh T."/>
            <person name="Gotoh A."/>
            <person name="Gotoh Y."/>
            <person name="Taniguchi I."/>
            <person name="Nakamura K."/>
            <person name="Hayashi T."/>
            <person name="Katayama T."/>
            <person name="Uemura T."/>
            <person name="Hattori Y."/>
        </authorList>
    </citation>
    <scope>NUCLEOTIDE SEQUENCE [LARGE SCALE GENOMIC DNA]</scope>
    <source>
        <strain evidence="5 6">PK-24</strain>
    </source>
</reference>
<keyword evidence="2" id="KW-0963">Cytoplasm</keyword>
<dbReference type="InterPro" id="IPR019495">
    <property type="entry name" value="EXOSC1_C"/>
</dbReference>
<name>A0AAV5R3R7_PICKL</name>
<proteinExistence type="predicted"/>
<dbReference type="Gene3D" id="2.40.50.880">
    <property type="match status" value="1"/>
</dbReference>
<dbReference type="InterPro" id="IPR039771">
    <property type="entry name" value="Csl4"/>
</dbReference>
<gene>
    <name evidence="5" type="ORF">DAPK24_027480</name>
</gene>
<organism evidence="5 6">
    <name type="scientific">Pichia kluyveri</name>
    <name type="common">Yeast</name>
    <dbReference type="NCBI Taxonomy" id="36015"/>
    <lineage>
        <taxon>Eukaryota</taxon>
        <taxon>Fungi</taxon>
        <taxon>Dikarya</taxon>
        <taxon>Ascomycota</taxon>
        <taxon>Saccharomycotina</taxon>
        <taxon>Pichiomycetes</taxon>
        <taxon>Pichiales</taxon>
        <taxon>Pichiaceae</taxon>
        <taxon>Pichia</taxon>
    </lineage>
</organism>
<dbReference type="Gene3D" id="2.40.50.140">
    <property type="entry name" value="Nucleic acid-binding proteins"/>
    <property type="match status" value="1"/>
</dbReference>
<dbReference type="EMBL" id="BTGB01000003">
    <property type="protein sequence ID" value="GMM46173.1"/>
    <property type="molecule type" value="Genomic_DNA"/>
</dbReference>
<dbReference type="GO" id="GO:0003723">
    <property type="term" value="F:RNA binding"/>
    <property type="evidence" value="ECO:0007669"/>
    <property type="project" value="InterPro"/>
</dbReference>
<dbReference type="InterPro" id="IPR012340">
    <property type="entry name" value="NA-bd_OB-fold"/>
</dbReference>
<sequence>MTEVSYPARVLPGQPILPIYQPTDTSKSIKYIAGENVRLETIQFNNQKIPTLVSTALGRVEITDNINNNSISNTEGTDEKKIDDKNTKIVSVISKKDFRYNTGNDNQQYDASCKNFKAVTPKVNDIVLARITKLSHVRINVEILSVLPENSQDNGNIDNLQLLNLLPSETGEFFKATIRSQDVRSTERENVKTWECYQPGDIIRAVVLSLGDGVTFYLSTARNDLGVVFARNDNGELLYPLDWETMVAPSTGEVFKRKCAKPF</sequence>
<dbReference type="GO" id="GO:0005730">
    <property type="term" value="C:nucleolus"/>
    <property type="evidence" value="ECO:0007669"/>
    <property type="project" value="UniProtKB-SubCell"/>
</dbReference>
<dbReference type="Pfam" id="PF10447">
    <property type="entry name" value="EXOSC1"/>
    <property type="match status" value="2"/>
</dbReference>
<dbReference type="SUPFAM" id="SSF50249">
    <property type="entry name" value="Nucleic acid-binding proteins"/>
    <property type="match status" value="1"/>
</dbReference>
<dbReference type="GO" id="GO:0006396">
    <property type="term" value="P:RNA processing"/>
    <property type="evidence" value="ECO:0007669"/>
    <property type="project" value="InterPro"/>
</dbReference>
<evidence type="ECO:0000256" key="2">
    <source>
        <dbReference type="ARBA" id="ARBA00022490"/>
    </source>
</evidence>
<dbReference type="PANTHER" id="PTHR12686:SF8">
    <property type="entry name" value="EXOSOME COMPLEX COMPONENT CSL4"/>
    <property type="match status" value="1"/>
</dbReference>